<evidence type="ECO:0000313" key="3">
    <source>
        <dbReference type="Proteomes" id="UP000608850"/>
    </source>
</evidence>
<evidence type="ECO:0000256" key="1">
    <source>
        <dbReference type="SAM" id="Phobius"/>
    </source>
</evidence>
<feature type="transmembrane region" description="Helical" evidence="1">
    <location>
        <begin position="193"/>
        <end position="214"/>
    </location>
</feature>
<feature type="transmembrane region" description="Helical" evidence="1">
    <location>
        <begin position="221"/>
        <end position="240"/>
    </location>
</feature>
<dbReference type="Proteomes" id="UP000608850">
    <property type="component" value="Unassembled WGS sequence"/>
</dbReference>
<feature type="transmembrane region" description="Helical" evidence="1">
    <location>
        <begin position="252"/>
        <end position="272"/>
    </location>
</feature>
<reference evidence="2 3" key="1">
    <citation type="journal article" date="2019" name="Int. J. Syst. Evol. Microbiol.">
        <title>The Global Catalogue of Microorganisms (GCM) 10K type strain sequencing project: providing services to taxonomists for standard genome sequencing and annotation.</title>
        <authorList>
            <consortium name="The Broad Institute Genomics Platform"/>
            <consortium name="The Broad Institute Genome Sequencing Center for Infectious Disease"/>
            <person name="Wu L."/>
            <person name="Ma J."/>
        </authorList>
    </citation>
    <scope>NUCLEOTIDE SEQUENCE [LARGE SCALE GENOMIC DNA]</scope>
    <source>
        <strain evidence="2 3">JCM 16331</strain>
    </source>
</reference>
<dbReference type="EMBL" id="BMOQ01000002">
    <property type="protein sequence ID" value="GGN09805.1"/>
    <property type="molecule type" value="Genomic_DNA"/>
</dbReference>
<feature type="transmembrane region" description="Helical" evidence="1">
    <location>
        <begin position="310"/>
        <end position="330"/>
    </location>
</feature>
<gene>
    <name evidence="2" type="ORF">GCM10009021_06800</name>
</gene>
<feature type="transmembrane region" description="Helical" evidence="1">
    <location>
        <begin position="342"/>
        <end position="361"/>
    </location>
</feature>
<keyword evidence="1" id="KW-0812">Transmembrane</keyword>
<feature type="transmembrane region" description="Helical" evidence="1">
    <location>
        <begin position="15"/>
        <end position="32"/>
    </location>
</feature>
<comment type="caution">
    <text evidence="2">The sequence shown here is derived from an EMBL/GenBank/DDBJ whole genome shotgun (WGS) entry which is preliminary data.</text>
</comment>
<dbReference type="AlphaFoldDB" id="A0A830G8W0"/>
<dbReference type="RefSeq" id="WP_188877120.1">
    <property type="nucleotide sequence ID" value="NZ_BMOQ01000002.1"/>
</dbReference>
<accession>A0A830G8W0</accession>
<keyword evidence="3" id="KW-1185">Reference proteome</keyword>
<evidence type="ECO:0008006" key="4">
    <source>
        <dbReference type="Google" id="ProtNLM"/>
    </source>
</evidence>
<name>A0A830G8W0_9EURY</name>
<protein>
    <recommendedName>
        <fullName evidence="4">Sodium/phosphate symporter</fullName>
    </recommendedName>
</protein>
<sequence length="546" mass="55291">MSGDDAGAGPPRVDPLLLVAVVAVGIAARLASLHVSPLPYNTDAFVFASSAERLLAAGGVPLDPTAAAAPAADQYLFVTLLAAASALTGVAPLFVAQTVVACLAVVPPLVAVVFVRDVTADLPASHGRAAAAFAGLALAVEGPFLFRTMSVSGEVYGLAVLAVLVLALGRAHVTGSRRWLALAVAAGATMPVAHNLSALVAGLVCTTLIALAVARSPTCRRLVGGAIGTLGFWALTVGYYEAIDLPKADTAVASLGLFAAWLALVVVLARWLDASSARVQRAVPLAAFAGGLAVLAANAVVALYPARATTAPLLLCLTLPLFAPLAAAAIGVPRLASDRGIAALATVLGPLAAIGFALTAGSTPRYLDLAVRATGFVHLGALVAAAAGLAALVHRRPHLGRVAACCAVVALLASAPLPFLGLQAYPFEPITHPETFDAATFATTHLDGTWAADDHVALVADNYRSADVARAPVTAWLRGDGPPPDCPTVARDSWTTVGAPTATGPVRLPRSTYESWVMNGSVVYDGGPDRVVVRWAPGTCRAGVAP</sequence>
<feature type="transmembrane region" description="Helical" evidence="1">
    <location>
        <begin position="402"/>
        <end position="425"/>
    </location>
</feature>
<feature type="transmembrane region" description="Helical" evidence="1">
    <location>
        <begin position="127"/>
        <end position="146"/>
    </location>
</feature>
<feature type="transmembrane region" description="Helical" evidence="1">
    <location>
        <begin position="284"/>
        <end position="304"/>
    </location>
</feature>
<feature type="transmembrane region" description="Helical" evidence="1">
    <location>
        <begin position="98"/>
        <end position="115"/>
    </location>
</feature>
<dbReference type="OrthoDB" id="205566at2157"/>
<keyword evidence="1" id="KW-1133">Transmembrane helix</keyword>
<organism evidence="2 3">
    <name type="scientific">Halarchaeum nitratireducens</name>
    <dbReference type="NCBI Taxonomy" id="489913"/>
    <lineage>
        <taxon>Archaea</taxon>
        <taxon>Methanobacteriati</taxon>
        <taxon>Methanobacteriota</taxon>
        <taxon>Stenosarchaea group</taxon>
        <taxon>Halobacteria</taxon>
        <taxon>Halobacteriales</taxon>
        <taxon>Halobacteriaceae</taxon>
    </lineage>
</organism>
<feature type="transmembrane region" description="Helical" evidence="1">
    <location>
        <begin position="373"/>
        <end position="393"/>
    </location>
</feature>
<proteinExistence type="predicted"/>
<evidence type="ECO:0000313" key="2">
    <source>
        <dbReference type="EMBL" id="GGN09805.1"/>
    </source>
</evidence>
<keyword evidence="1" id="KW-0472">Membrane</keyword>
<feature type="transmembrane region" description="Helical" evidence="1">
    <location>
        <begin position="155"/>
        <end position="173"/>
    </location>
</feature>